<dbReference type="GO" id="GO:0019464">
    <property type="term" value="P:glycine decarboxylation via glycine cleavage system"/>
    <property type="evidence" value="ECO:0000318"/>
    <property type="project" value="GO_Central"/>
</dbReference>
<accession>A0A3B3H8N7</accession>
<dbReference type="STRING" id="8090.ENSORLP00000027593"/>
<organism evidence="1 2">
    <name type="scientific">Oryzias latipes</name>
    <name type="common">Japanese rice fish</name>
    <name type="synonym">Japanese killifish</name>
    <dbReference type="NCBI Taxonomy" id="8090"/>
    <lineage>
        <taxon>Eukaryota</taxon>
        <taxon>Metazoa</taxon>
        <taxon>Chordata</taxon>
        <taxon>Craniata</taxon>
        <taxon>Vertebrata</taxon>
        <taxon>Euteleostomi</taxon>
        <taxon>Actinopterygii</taxon>
        <taxon>Neopterygii</taxon>
        <taxon>Teleostei</taxon>
        <taxon>Neoteleostei</taxon>
        <taxon>Acanthomorphata</taxon>
        <taxon>Ovalentaria</taxon>
        <taxon>Atherinomorphae</taxon>
        <taxon>Beloniformes</taxon>
        <taxon>Adrianichthyidae</taxon>
        <taxon>Oryziinae</taxon>
        <taxon>Oryzias</taxon>
    </lineage>
</organism>
<gene>
    <name evidence="1" type="primary">gcshb</name>
</gene>
<dbReference type="InParanoid" id="A0A3B3H8N7"/>
<dbReference type="Proteomes" id="UP000001038">
    <property type="component" value="Chromosome 3"/>
</dbReference>
<name>A0A3B3H8N7_ORYLA</name>
<sequence length="203" mass="22293">MAMRATLRCLSANFSPRLPLLSSAGRDNRAARLRWVSGTRRTFSSCSVLSTALKFTEKHEWVQVEGGIGTVGISSYAQDALGDVVYCGLPEVGQRLEQMGTTLTFTCKAYYYFVLNCLSFCIPAALVDEFGALESVKAASELYSPLTGEVTAINTQLAENPGLVNKDCYAEGWLIKMTIEKPEEVDALMDQAAYDKFIKSLEE</sequence>
<dbReference type="SUPFAM" id="SSF51230">
    <property type="entry name" value="Single hybrid motif"/>
    <property type="match status" value="2"/>
</dbReference>
<dbReference type="InterPro" id="IPR002930">
    <property type="entry name" value="GCV_H"/>
</dbReference>
<dbReference type="Ensembl" id="ENSORLT00000037540.1">
    <property type="protein sequence ID" value="ENSORLP00000027593.1"/>
    <property type="gene ID" value="ENSORLG00000028865.1"/>
</dbReference>
<dbReference type="CDD" id="cd06848">
    <property type="entry name" value="GCS_H"/>
    <property type="match status" value="1"/>
</dbReference>
<dbReference type="GO" id="GO:0005960">
    <property type="term" value="C:glycine cleavage complex"/>
    <property type="evidence" value="ECO:0000318"/>
    <property type="project" value="GO_Central"/>
</dbReference>
<evidence type="ECO:0000313" key="2">
    <source>
        <dbReference type="Proteomes" id="UP000001038"/>
    </source>
</evidence>
<evidence type="ECO:0000313" key="1">
    <source>
        <dbReference type="Ensembl" id="ENSORLP00000027593.1"/>
    </source>
</evidence>
<dbReference type="HAMAP" id="MF_00272">
    <property type="entry name" value="GcvH"/>
    <property type="match status" value="1"/>
</dbReference>
<reference evidence="1" key="2">
    <citation type="submission" date="2025-08" db="UniProtKB">
        <authorList>
            <consortium name="Ensembl"/>
        </authorList>
    </citation>
    <scope>IDENTIFICATION</scope>
    <source>
        <strain evidence="1">Hd-rR</strain>
    </source>
</reference>
<keyword evidence="2" id="KW-1185">Reference proteome</keyword>
<protein>
    <submittedName>
        <fullName evidence="1">Glycine cleavage system protein H (aminomethyl carrier), b</fullName>
    </submittedName>
</protein>
<dbReference type="GeneTree" id="ENSGT00940000164357"/>
<dbReference type="Gene3D" id="2.40.50.100">
    <property type="match status" value="1"/>
</dbReference>
<dbReference type="Pfam" id="PF01597">
    <property type="entry name" value="GCV_H"/>
    <property type="match status" value="2"/>
</dbReference>
<proteinExistence type="inferred from homology"/>
<dbReference type="PANTHER" id="PTHR11715:SF5">
    <property type="entry name" value="GLYCINE CLEAVAGE SYSTEM H PROTEIN"/>
    <property type="match status" value="1"/>
</dbReference>
<dbReference type="GO" id="GO:0005739">
    <property type="term" value="C:mitochondrion"/>
    <property type="evidence" value="ECO:0000318"/>
    <property type="project" value="GO_Central"/>
</dbReference>
<dbReference type="InterPro" id="IPR011053">
    <property type="entry name" value="Single_hybrid_motif"/>
</dbReference>
<dbReference type="PANTHER" id="PTHR11715">
    <property type="entry name" value="GLYCINE CLEAVAGE SYSTEM H PROTEIN"/>
    <property type="match status" value="1"/>
</dbReference>
<dbReference type="AlphaFoldDB" id="A0A3B3H8N7"/>
<reference evidence="1 2" key="1">
    <citation type="journal article" date="2007" name="Nature">
        <title>The medaka draft genome and insights into vertebrate genome evolution.</title>
        <authorList>
            <person name="Kasahara M."/>
            <person name="Naruse K."/>
            <person name="Sasaki S."/>
            <person name="Nakatani Y."/>
            <person name="Qu W."/>
            <person name="Ahsan B."/>
            <person name="Yamada T."/>
            <person name="Nagayasu Y."/>
            <person name="Doi K."/>
            <person name="Kasai Y."/>
            <person name="Jindo T."/>
            <person name="Kobayashi D."/>
            <person name="Shimada A."/>
            <person name="Toyoda A."/>
            <person name="Kuroki Y."/>
            <person name="Fujiyama A."/>
            <person name="Sasaki T."/>
            <person name="Shimizu A."/>
            <person name="Asakawa S."/>
            <person name="Shimizu N."/>
            <person name="Hashimoto S."/>
            <person name="Yang J."/>
            <person name="Lee Y."/>
            <person name="Matsushima K."/>
            <person name="Sugano S."/>
            <person name="Sakaizumi M."/>
            <person name="Narita T."/>
            <person name="Ohishi K."/>
            <person name="Haga S."/>
            <person name="Ohta F."/>
            <person name="Nomoto H."/>
            <person name="Nogata K."/>
            <person name="Morishita T."/>
            <person name="Endo T."/>
            <person name="Shin-I T."/>
            <person name="Takeda H."/>
            <person name="Morishita S."/>
            <person name="Kohara Y."/>
        </authorList>
    </citation>
    <scope>NUCLEOTIDE SEQUENCE [LARGE SCALE GENOMIC DNA]</scope>
    <source>
        <strain evidence="1 2">Hd-rR</strain>
    </source>
</reference>
<dbReference type="InterPro" id="IPR033753">
    <property type="entry name" value="GCV_H/Fam206"/>
</dbReference>
<reference evidence="1" key="3">
    <citation type="submission" date="2025-09" db="UniProtKB">
        <authorList>
            <consortium name="Ensembl"/>
        </authorList>
    </citation>
    <scope>IDENTIFICATION</scope>
    <source>
        <strain evidence="1">Hd-rR</strain>
    </source>
</reference>
<dbReference type="Bgee" id="ENSORLG00000028865">
    <property type="expression patterns" value="Expressed in intestine and 7 other cell types or tissues"/>
</dbReference>